<evidence type="ECO:0000313" key="3">
    <source>
        <dbReference type="EMBL" id="MFC7137916.1"/>
    </source>
</evidence>
<organism evidence="3 4">
    <name type="scientific">Halobaculum litoreum</name>
    <dbReference type="NCBI Taxonomy" id="3031998"/>
    <lineage>
        <taxon>Archaea</taxon>
        <taxon>Methanobacteriati</taxon>
        <taxon>Methanobacteriota</taxon>
        <taxon>Stenosarchaea group</taxon>
        <taxon>Halobacteria</taxon>
        <taxon>Halobacteriales</taxon>
        <taxon>Haloferacaceae</taxon>
        <taxon>Halobaculum</taxon>
    </lineage>
</organism>
<evidence type="ECO:0000259" key="2">
    <source>
        <dbReference type="Pfam" id="PF25979"/>
    </source>
</evidence>
<feature type="compositionally biased region" description="Basic residues" evidence="1">
    <location>
        <begin position="31"/>
        <end position="41"/>
    </location>
</feature>
<dbReference type="Proteomes" id="UP001596368">
    <property type="component" value="Unassembled WGS sequence"/>
</dbReference>
<feature type="region of interest" description="Disordered" evidence="1">
    <location>
        <begin position="18"/>
        <end position="49"/>
    </location>
</feature>
<comment type="caution">
    <text evidence="3">The sequence shown here is derived from an EMBL/GenBank/DDBJ whole genome shotgun (WGS) entry which is preliminary data.</text>
</comment>
<evidence type="ECO:0000313" key="4">
    <source>
        <dbReference type="Proteomes" id="UP001596368"/>
    </source>
</evidence>
<gene>
    <name evidence="3" type="ORF">ACFQRB_18640</name>
</gene>
<reference evidence="3 4" key="1">
    <citation type="journal article" date="2019" name="Int. J. Syst. Evol. Microbiol.">
        <title>The Global Catalogue of Microorganisms (GCM) 10K type strain sequencing project: providing services to taxonomists for standard genome sequencing and annotation.</title>
        <authorList>
            <consortium name="The Broad Institute Genomics Platform"/>
            <consortium name="The Broad Institute Genome Sequencing Center for Infectious Disease"/>
            <person name="Wu L."/>
            <person name="Ma J."/>
        </authorList>
    </citation>
    <scope>NUCLEOTIDE SEQUENCE [LARGE SCALE GENOMIC DNA]</scope>
    <source>
        <strain evidence="3 4">DT92</strain>
    </source>
</reference>
<dbReference type="InterPro" id="IPR058311">
    <property type="entry name" value="DUF7998"/>
</dbReference>
<name>A0ABD5XVJ5_9EURY</name>
<evidence type="ECO:0000256" key="1">
    <source>
        <dbReference type="SAM" id="MobiDB-lite"/>
    </source>
</evidence>
<keyword evidence="4" id="KW-1185">Reference proteome</keyword>
<protein>
    <recommendedName>
        <fullName evidence="2">DUF7998 domain-containing protein</fullName>
    </recommendedName>
</protein>
<feature type="compositionally biased region" description="Low complexity" evidence="1">
    <location>
        <begin position="150"/>
        <end position="176"/>
    </location>
</feature>
<dbReference type="EMBL" id="JBHSZG010000008">
    <property type="protein sequence ID" value="MFC7137916.1"/>
    <property type="molecule type" value="Genomic_DNA"/>
</dbReference>
<feature type="domain" description="DUF7998" evidence="2">
    <location>
        <begin position="51"/>
        <end position="141"/>
    </location>
</feature>
<proteinExistence type="predicted"/>
<dbReference type="Pfam" id="PF25979">
    <property type="entry name" value="DUF7998"/>
    <property type="match status" value="1"/>
</dbReference>
<feature type="region of interest" description="Disordered" evidence="1">
    <location>
        <begin position="140"/>
        <end position="176"/>
    </location>
</feature>
<accession>A0ABD5XVJ5</accession>
<sequence length="176" mass="19415">MYVRSILVPVRRRHGVEFSNRSGGRLGDRRAHGRRVRHGRADRRGPVRPPDAFVPSSLPEPGEWLGSGDASVLTGAAHVGVRAVVREAFAERGVRDATFGYVLTKLERDRAHPDAGLRYARDGRTLRVEFVPTTEFCPQGDRSRWRCSVRSTPSASATGSRRSASASPRTTTPQSR</sequence>
<dbReference type="AlphaFoldDB" id="A0ABD5XVJ5"/>